<evidence type="ECO:0000256" key="1">
    <source>
        <dbReference type="ARBA" id="ARBA00034120"/>
    </source>
</evidence>
<dbReference type="GO" id="GO:0003964">
    <property type="term" value="F:RNA-directed DNA polymerase activity"/>
    <property type="evidence" value="ECO:0007669"/>
    <property type="project" value="UniProtKB-KW"/>
</dbReference>
<dbReference type="PROSITE" id="PS50878">
    <property type="entry name" value="RT_POL"/>
    <property type="match status" value="1"/>
</dbReference>
<name>A0A1H1X5I3_9FLAO</name>
<dbReference type="RefSeq" id="WP_092447543.1">
    <property type="nucleotide sequence ID" value="NZ_LT629774.1"/>
</dbReference>
<proteinExistence type="inferred from homology"/>
<evidence type="ECO:0000259" key="2">
    <source>
        <dbReference type="PROSITE" id="PS50878"/>
    </source>
</evidence>
<evidence type="ECO:0000313" key="3">
    <source>
        <dbReference type="EMBL" id="SDT04544.1"/>
    </source>
</evidence>
<dbReference type="EMBL" id="LT629774">
    <property type="protein sequence ID" value="SDT04544.1"/>
    <property type="molecule type" value="Genomic_DNA"/>
</dbReference>
<dbReference type="CDD" id="cd01646">
    <property type="entry name" value="RT_Bac_retron_I"/>
    <property type="match status" value="1"/>
</dbReference>
<dbReference type="Proteomes" id="UP000198963">
    <property type="component" value="Chromosome I"/>
</dbReference>
<comment type="similarity">
    <text evidence="1">Belongs to the bacterial reverse transcriptase family.</text>
</comment>
<sequence length="497" mass="57598">MKDILKLNNEEAKTLLLKRESYSNISLPEYFSFQELLDKIDKTLKGKNISDFRDKSPRDLENVNYKLLSNKDGKFAWRPFQLINPAIYVSLVNSITKESNWKILKDRFAVFQANDKIECHSLPAISESESKTNKTAQILNWWQMIEQKSLTLSLDFKYVLHTDIADCYSSIYTHSIPWAIHTKLKAKKNRKNSLLGNAIDNHLQDMSYGQTNGIPQGSVLMDFIAEIVLGYVDLLLTEKLDSKGISDYRILRFRDDYRIFTNNSFLAEQIAKELSEILSNIGLKLNADKTIASSDIIKSSLKPDKRYWISNQVITGNKQKWLIQLYLLSEKFPNSGTIETQMRDFLIVLEKSKKKDYNLETLISLVTEIALRNPRVVPTCIAILSIFLSRIKDDKEKLALADKIRNKFKEVPNSSFMMVWFQRLNLKINKTEIYAEPLCKKVTDNTVLIWNIDWLNDKLKNIFNKTSIIEEKTISKAKKKVSKTEIKKIIAKASYYE</sequence>
<dbReference type="Pfam" id="PF00078">
    <property type="entry name" value="RVT_1"/>
    <property type="match status" value="1"/>
</dbReference>
<keyword evidence="3" id="KW-0548">Nucleotidyltransferase</keyword>
<dbReference type="PANTHER" id="PTHR34047:SF8">
    <property type="entry name" value="PROTEIN YKFC"/>
    <property type="match status" value="1"/>
</dbReference>
<dbReference type="InterPro" id="IPR051083">
    <property type="entry name" value="GrpII_Intron_Splice-Mob/Def"/>
</dbReference>
<evidence type="ECO:0000313" key="4">
    <source>
        <dbReference type="Proteomes" id="UP000198963"/>
    </source>
</evidence>
<dbReference type="InterPro" id="IPR000477">
    <property type="entry name" value="RT_dom"/>
</dbReference>
<dbReference type="AlphaFoldDB" id="A0A1H1X5I3"/>
<dbReference type="PANTHER" id="PTHR34047">
    <property type="entry name" value="NUCLEAR INTRON MATURASE 1, MITOCHONDRIAL-RELATED"/>
    <property type="match status" value="1"/>
</dbReference>
<accession>A0A1H1X5I3</accession>
<keyword evidence="4" id="KW-1185">Reference proteome</keyword>
<keyword evidence="3" id="KW-0808">Transferase</keyword>
<gene>
    <name evidence="3" type="ORF">SAMN04489797_3105</name>
</gene>
<organism evidence="3 4">
    <name type="scientific">Winogradskyella sediminis</name>
    <dbReference type="NCBI Taxonomy" id="1382466"/>
    <lineage>
        <taxon>Bacteria</taxon>
        <taxon>Pseudomonadati</taxon>
        <taxon>Bacteroidota</taxon>
        <taxon>Flavobacteriia</taxon>
        <taxon>Flavobacteriales</taxon>
        <taxon>Flavobacteriaceae</taxon>
        <taxon>Winogradskyella</taxon>
    </lineage>
</organism>
<reference evidence="3 4" key="1">
    <citation type="submission" date="2016-10" db="EMBL/GenBank/DDBJ databases">
        <authorList>
            <person name="Varghese N."/>
            <person name="Submissions S."/>
        </authorList>
    </citation>
    <scope>NUCLEOTIDE SEQUENCE [LARGE SCALE GENOMIC DNA]</scope>
    <source>
        <strain evidence="3 4">RHA_55</strain>
    </source>
</reference>
<protein>
    <submittedName>
        <fullName evidence="3">Reverse transcriptase (RNA-dependent DNA polymerase)</fullName>
    </submittedName>
</protein>
<feature type="domain" description="Reverse transcriptase" evidence="2">
    <location>
        <begin position="49"/>
        <end position="313"/>
    </location>
</feature>
<dbReference type="STRING" id="1249933.SAMN04489797_3105"/>
<keyword evidence="3" id="KW-0695">RNA-directed DNA polymerase</keyword>